<evidence type="ECO:0000313" key="13">
    <source>
        <dbReference type="Proteomes" id="UP001177023"/>
    </source>
</evidence>
<dbReference type="InterPro" id="IPR017441">
    <property type="entry name" value="Protein_kinase_ATP_BS"/>
</dbReference>
<organism evidence="12 13">
    <name type="scientific">Mesorhabditis spiculigera</name>
    <dbReference type="NCBI Taxonomy" id="96644"/>
    <lineage>
        <taxon>Eukaryota</taxon>
        <taxon>Metazoa</taxon>
        <taxon>Ecdysozoa</taxon>
        <taxon>Nematoda</taxon>
        <taxon>Chromadorea</taxon>
        <taxon>Rhabditida</taxon>
        <taxon>Rhabditina</taxon>
        <taxon>Rhabditomorpha</taxon>
        <taxon>Rhabditoidea</taxon>
        <taxon>Rhabditidae</taxon>
        <taxon>Mesorhabditinae</taxon>
        <taxon>Mesorhabditis</taxon>
    </lineage>
</organism>
<dbReference type="PROSITE" id="PS00107">
    <property type="entry name" value="PROTEIN_KINASE_ATP"/>
    <property type="match status" value="1"/>
</dbReference>
<comment type="catalytic activity">
    <reaction evidence="9">
        <text>L-seryl-[protein] + ATP = O-phospho-L-seryl-[protein] + ADP + H(+)</text>
        <dbReference type="Rhea" id="RHEA:17989"/>
        <dbReference type="Rhea" id="RHEA-COMP:9863"/>
        <dbReference type="Rhea" id="RHEA-COMP:11604"/>
        <dbReference type="ChEBI" id="CHEBI:15378"/>
        <dbReference type="ChEBI" id="CHEBI:29999"/>
        <dbReference type="ChEBI" id="CHEBI:30616"/>
        <dbReference type="ChEBI" id="CHEBI:83421"/>
        <dbReference type="ChEBI" id="CHEBI:456216"/>
        <dbReference type="EC" id="2.7.11.1"/>
    </reaction>
</comment>
<gene>
    <name evidence="12" type="ORF">MSPICULIGERA_LOCUS9264</name>
</gene>
<evidence type="ECO:0000256" key="6">
    <source>
        <dbReference type="ARBA" id="ARBA00022777"/>
    </source>
</evidence>
<dbReference type="EC" id="2.7.11.1" evidence="2"/>
<dbReference type="PANTHER" id="PTHR43671">
    <property type="entry name" value="SERINE/THREONINE-PROTEIN KINASE NEK"/>
    <property type="match status" value="1"/>
</dbReference>
<dbReference type="PANTHER" id="PTHR43671:SF98">
    <property type="entry name" value="SERINE_THREONINE-PROTEIN KINASE NEK11"/>
    <property type="match status" value="1"/>
</dbReference>
<evidence type="ECO:0000256" key="7">
    <source>
        <dbReference type="ARBA" id="ARBA00022840"/>
    </source>
</evidence>
<keyword evidence="4" id="KW-0808">Transferase</keyword>
<evidence type="ECO:0000256" key="9">
    <source>
        <dbReference type="ARBA" id="ARBA00048679"/>
    </source>
</evidence>
<keyword evidence="3" id="KW-0723">Serine/threonine-protein kinase</keyword>
<sequence>MDGVVLGQGGFGTVRIYEDRRGKKLALKYLSGRASDHERELNTLRELMHNNIVRFYEQPEDYEGTDTGQQLIFMEYCEIGTLRSVITDIEVLYTVKTIIDWAKAFYDALNYIEGKGIVHHDIAPKNIFLTRHYVPKIGDFGIMRLVDDPDFTPRGTPAYMPPEVVAGKPIPREERFKCDIYAMGRVIRETTTRRPCAAEEGLSEQPSPIEHQLYELFKKACNDDFSLRPRAAEMFVYYDNLTSTYQPQLDAKIDDLILNFYQPQNHWCYPRLERGYNKEWIPDLYADLDSQNINRMRQALINDFQAQNPNRESIERAKDYESVLDRYRYLIANEQAGLDPFMRLLWLNTTLLDLYLIGANAAYGEDHRWIEWKGTRWDVRLDFEAIRPSTPKAGWPTARQTKPDGQTLRRALGDRISSMKCFNAWPVIEDSKAFKDVASSWKDQPMPNELTGLPIAYVFHPNQPPVAGDVLPWPLTKWRSWNDFMTRREASKVPREEIELLIATENLNRTDTSNHAKPTAEEHKFIAAHTLYEKAFRYLMYWELREMPYIFYLLIMDLLKEIDKWGDQLPEYPIFVMGNDDRFGALLVLWDKKSLEERPEKPLLIGPGFKPIDVNSAVISLKVEFAARILDSRNTREDEHIFRDLVSRTYPIMGQNVCEDCFTGLTIVNLRELRPMLQKMIDHARKLVSFRNPYMNDEEIRLTEAQSIEQRAYEESMQMAIEDFWSSRNIIKTQWHDGESVVEVRIGQDQLLPPVGLDSVEPADSNDALNPPVAEMTIVAQKGKGKDDSTLGPPGIGDWTLVARSSGGEQTVGEAKSPLGPKLKLWLKTLDLDVQFDDVILNFYQKDHSWCTSRMRRTVKEDGFETIMSACHRDPEYNHDLPAIRFRQAFWEADLDSQKINAIRRELVVQFRVAMM</sequence>
<comment type="catalytic activity">
    <reaction evidence="8">
        <text>L-threonyl-[protein] + ATP = O-phospho-L-threonyl-[protein] + ADP + H(+)</text>
        <dbReference type="Rhea" id="RHEA:46608"/>
        <dbReference type="Rhea" id="RHEA-COMP:11060"/>
        <dbReference type="Rhea" id="RHEA-COMP:11605"/>
        <dbReference type="ChEBI" id="CHEBI:15378"/>
        <dbReference type="ChEBI" id="CHEBI:30013"/>
        <dbReference type="ChEBI" id="CHEBI:30616"/>
        <dbReference type="ChEBI" id="CHEBI:61977"/>
        <dbReference type="ChEBI" id="CHEBI:456216"/>
        <dbReference type="EC" id="2.7.11.1"/>
    </reaction>
</comment>
<comment type="similarity">
    <text evidence="1">Belongs to the protein kinase superfamily. NEK Ser/Thr protein kinase family. NIMA subfamily.</text>
</comment>
<dbReference type="Gene3D" id="1.10.510.10">
    <property type="entry name" value="Transferase(Phosphotransferase) domain 1"/>
    <property type="match status" value="1"/>
</dbReference>
<keyword evidence="5 10" id="KW-0547">Nucleotide-binding</keyword>
<evidence type="ECO:0000256" key="2">
    <source>
        <dbReference type="ARBA" id="ARBA00012513"/>
    </source>
</evidence>
<feature type="domain" description="Protein kinase" evidence="11">
    <location>
        <begin position="1"/>
        <end position="241"/>
    </location>
</feature>
<dbReference type="InterPro" id="IPR050660">
    <property type="entry name" value="NEK_Ser/Thr_kinase"/>
</dbReference>
<dbReference type="PROSITE" id="PS00109">
    <property type="entry name" value="PROTEIN_KINASE_TYR"/>
    <property type="match status" value="1"/>
</dbReference>
<dbReference type="InterPro" id="IPR008266">
    <property type="entry name" value="Tyr_kinase_AS"/>
</dbReference>
<dbReference type="AlphaFoldDB" id="A0AA36CKN9"/>
<dbReference type="GO" id="GO:0004674">
    <property type="term" value="F:protein serine/threonine kinase activity"/>
    <property type="evidence" value="ECO:0007669"/>
    <property type="project" value="UniProtKB-KW"/>
</dbReference>
<evidence type="ECO:0000256" key="3">
    <source>
        <dbReference type="ARBA" id="ARBA00022527"/>
    </source>
</evidence>
<dbReference type="Pfam" id="PF00069">
    <property type="entry name" value="Pkinase"/>
    <property type="match status" value="1"/>
</dbReference>
<dbReference type="EMBL" id="CATQJA010002487">
    <property type="protein sequence ID" value="CAJ0570830.1"/>
    <property type="molecule type" value="Genomic_DNA"/>
</dbReference>
<evidence type="ECO:0000256" key="10">
    <source>
        <dbReference type="PROSITE-ProRule" id="PRU10141"/>
    </source>
</evidence>
<keyword evidence="6" id="KW-0418">Kinase</keyword>
<protein>
    <recommendedName>
        <fullName evidence="2">non-specific serine/threonine protein kinase</fullName>
        <ecNumber evidence="2">2.7.11.1</ecNumber>
    </recommendedName>
</protein>
<evidence type="ECO:0000256" key="8">
    <source>
        <dbReference type="ARBA" id="ARBA00047899"/>
    </source>
</evidence>
<name>A0AA36CKN9_9BILA</name>
<feature type="binding site" evidence="10">
    <location>
        <position position="28"/>
    </location>
    <ligand>
        <name>ATP</name>
        <dbReference type="ChEBI" id="CHEBI:30616"/>
    </ligand>
</feature>
<dbReference type="PROSITE" id="PS50011">
    <property type="entry name" value="PROTEIN_KINASE_DOM"/>
    <property type="match status" value="1"/>
</dbReference>
<comment type="caution">
    <text evidence="12">The sequence shown here is derived from an EMBL/GenBank/DDBJ whole genome shotgun (WGS) entry which is preliminary data.</text>
</comment>
<evidence type="ECO:0000259" key="11">
    <source>
        <dbReference type="PROSITE" id="PS50011"/>
    </source>
</evidence>
<keyword evidence="7 10" id="KW-0067">ATP-binding</keyword>
<proteinExistence type="inferred from homology"/>
<dbReference type="SUPFAM" id="SSF56112">
    <property type="entry name" value="Protein kinase-like (PK-like)"/>
    <property type="match status" value="1"/>
</dbReference>
<evidence type="ECO:0000256" key="4">
    <source>
        <dbReference type="ARBA" id="ARBA00022679"/>
    </source>
</evidence>
<dbReference type="GO" id="GO:0005634">
    <property type="term" value="C:nucleus"/>
    <property type="evidence" value="ECO:0007669"/>
    <property type="project" value="TreeGrafter"/>
</dbReference>
<feature type="non-terminal residue" evidence="12">
    <location>
        <position position="916"/>
    </location>
</feature>
<dbReference type="InterPro" id="IPR011009">
    <property type="entry name" value="Kinase-like_dom_sf"/>
</dbReference>
<evidence type="ECO:0000256" key="1">
    <source>
        <dbReference type="ARBA" id="ARBA00010886"/>
    </source>
</evidence>
<dbReference type="GO" id="GO:0005524">
    <property type="term" value="F:ATP binding"/>
    <property type="evidence" value="ECO:0007669"/>
    <property type="project" value="UniProtKB-UniRule"/>
</dbReference>
<dbReference type="InterPro" id="IPR000719">
    <property type="entry name" value="Prot_kinase_dom"/>
</dbReference>
<reference evidence="12" key="1">
    <citation type="submission" date="2023-06" db="EMBL/GenBank/DDBJ databases">
        <authorList>
            <person name="Delattre M."/>
        </authorList>
    </citation>
    <scope>NUCLEOTIDE SEQUENCE</scope>
    <source>
        <strain evidence="12">AF72</strain>
    </source>
</reference>
<evidence type="ECO:0000256" key="5">
    <source>
        <dbReference type="ARBA" id="ARBA00022741"/>
    </source>
</evidence>
<evidence type="ECO:0000313" key="12">
    <source>
        <dbReference type="EMBL" id="CAJ0570830.1"/>
    </source>
</evidence>
<dbReference type="Proteomes" id="UP001177023">
    <property type="component" value="Unassembled WGS sequence"/>
</dbReference>
<accession>A0AA36CKN9</accession>
<keyword evidence="13" id="KW-1185">Reference proteome</keyword>